<dbReference type="PRINTS" id="PR00038">
    <property type="entry name" value="HTHLUXR"/>
</dbReference>
<keyword evidence="9" id="KW-1185">Reference proteome</keyword>
<dbReference type="InterPro" id="IPR001789">
    <property type="entry name" value="Sig_transdc_resp-reg_receiver"/>
</dbReference>
<dbReference type="InterPro" id="IPR011006">
    <property type="entry name" value="CheY-like_superfamily"/>
</dbReference>
<evidence type="ECO:0000313" key="9">
    <source>
        <dbReference type="Proteomes" id="UP000007013"/>
    </source>
</evidence>
<dbReference type="GO" id="GO:0000160">
    <property type="term" value="P:phosphorelay signal transduction system"/>
    <property type="evidence" value="ECO:0007669"/>
    <property type="project" value="InterPro"/>
</dbReference>
<dbReference type="SUPFAM" id="SSF52172">
    <property type="entry name" value="CheY-like"/>
    <property type="match status" value="1"/>
</dbReference>
<organism evidence="8 9">
    <name type="scientific">Opitutus terrae (strain DSM 11246 / JCM 15787 / PB90-1)</name>
    <dbReference type="NCBI Taxonomy" id="452637"/>
    <lineage>
        <taxon>Bacteria</taxon>
        <taxon>Pseudomonadati</taxon>
        <taxon>Verrucomicrobiota</taxon>
        <taxon>Opitutia</taxon>
        <taxon>Opitutales</taxon>
        <taxon>Opitutaceae</taxon>
        <taxon>Opitutus</taxon>
    </lineage>
</organism>
<evidence type="ECO:0000256" key="3">
    <source>
        <dbReference type="ARBA" id="ARBA00023125"/>
    </source>
</evidence>
<dbReference type="Pfam" id="PF00196">
    <property type="entry name" value="GerE"/>
    <property type="match status" value="1"/>
</dbReference>
<feature type="domain" description="Response regulatory" evidence="7">
    <location>
        <begin position="1"/>
        <end position="114"/>
    </location>
</feature>
<dbReference type="AlphaFoldDB" id="B1ZQZ3"/>
<dbReference type="PROSITE" id="PS50110">
    <property type="entry name" value="RESPONSE_REGULATORY"/>
    <property type="match status" value="1"/>
</dbReference>
<proteinExistence type="predicted"/>
<feature type="domain" description="HTH luxR-type" evidence="6">
    <location>
        <begin position="137"/>
        <end position="202"/>
    </location>
</feature>
<keyword evidence="2" id="KW-0805">Transcription regulation</keyword>
<keyword evidence="1 5" id="KW-0597">Phosphoprotein</keyword>
<name>B1ZQZ3_OPITP</name>
<dbReference type="PANTHER" id="PTHR43214:SF41">
    <property type="entry name" value="NITRATE_NITRITE RESPONSE REGULATOR PROTEIN NARP"/>
    <property type="match status" value="1"/>
</dbReference>
<dbReference type="Pfam" id="PF00072">
    <property type="entry name" value="Response_reg"/>
    <property type="match status" value="1"/>
</dbReference>
<dbReference type="InterPro" id="IPR000792">
    <property type="entry name" value="Tscrpt_reg_LuxR_C"/>
</dbReference>
<dbReference type="PROSITE" id="PS50043">
    <property type="entry name" value="HTH_LUXR_2"/>
    <property type="match status" value="1"/>
</dbReference>
<evidence type="ECO:0000256" key="1">
    <source>
        <dbReference type="ARBA" id="ARBA00022553"/>
    </source>
</evidence>
<dbReference type="GO" id="GO:0003677">
    <property type="term" value="F:DNA binding"/>
    <property type="evidence" value="ECO:0007669"/>
    <property type="project" value="UniProtKB-KW"/>
</dbReference>
<keyword evidence="4" id="KW-0804">Transcription</keyword>
<keyword evidence="3" id="KW-0238">DNA-binding</keyword>
<dbReference type="STRING" id="452637.Oter_0370"/>
<evidence type="ECO:0000313" key="8">
    <source>
        <dbReference type="EMBL" id="ACB73660.1"/>
    </source>
</evidence>
<evidence type="ECO:0000259" key="7">
    <source>
        <dbReference type="PROSITE" id="PS50110"/>
    </source>
</evidence>
<accession>B1ZQZ3</accession>
<dbReference type="PROSITE" id="PS00622">
    <property type="entry name" value="HTH_LUXR_1"/>
    <property type="match status" value="1"/>
</dbReference>
<dbReference type="CDD" id="cd17535">
    <property type="entry name" value="REC_NarL-like"/>
    <property type="match status" value="1"/>
</dbReference>
<reference evidence="8 9" key="1">
    <citation type="journal article" date="2011" name="J. Bacteriol.">
        <title>Genome sequence of the verrucomicrobium Opitutus terrae PB90-1, an abundant inhabitant of rice paddy soil ecosystems.</title>
        <authorList>
            <person name="van Passel M.W."/>
            <person name="Kant R."/>
            <person name="Palva A."/>
            <person name="Copeland A."/>
            <person name="Lucas S."/>
            <person name="Lapidus A."/>
            <person name="Glavina del Rio T."/>
            <person name="Pitluck S."/>
            <person name="Goltsman E."/>
            <person name="Clum A."/>
            <person name="Sun H."/>
            <person name="Schmutz J."/>
            <person name="Larimer F.W."/>
            <person name="Land M.L."/>
            <person name="Hauser L."/>
            <person name="Kyrpides N."/>
            <person name="Mikhailova N."/>
            <person name="Richardson P.P."/>
            <person name="Janssen P.H."/>
            <person name="de Vos W.M."/>
            <person name="Smidt H."/>
        </authorList>
    </citation>
    <scope>NUCLEOTIDE SEQUENCE [LARGE SCALE GENOMIC DNA]</scope>
    <source>
        <strain evidence="9">DSM 11246 / JCM 15787 / PB90-1</strain>
    </source>
</reference>
<evidence type="ECO:0000256" key="5">
    <source>
        <dbReference type="PROSITE-ProRule" id="PRU00169"/>
    </source>
</evidence>
<dbReference type="EMBL" id="CP001032">
    <property type="protein sequence ID" value="ACB73660.1"/>
    <property type="molecule type" value="Genomic_DNA"/>
</dbReference>
<dbReference type="KEGG" id="ote:Oter_0370"/>
<dbReference type="GO" id="GO:0006355">
    <property type="term" value="P:regulation of DNA-templated transcription"/>
    <property type="evidence" value="ECO:0007669"/>
    <property type="project" value="InterPro"/>
</dbReference>
<dbReference type="InterPro" id="IPR039420">
    <property type="entry name" value="WalR-like"/>
</dbReference>
<dbReference type="PANTHER" id="PTHR43214">
    <property type="entry name" value="TWO-COMPONENT RESPONSE REGULATOR"/>
    <property type="match status" value="1"/>
</dbReference>
<sequence length="214" mass="23145">MVVEDQTAIRQMLVTFVAAMPRFTVVGEAGSVEEALRVADATRPQVVVLDWMLLEGLGLEFLRQVRSDPPPQVLVFSANTTELAVREALSAGARGYVEKTASFSEFTAALNAVAEGQTYIGPAVARAVRRMAGHPERIDSKLDISTRERDVLRFVAEGLSSKEIAQRLGLSVRTVENHRASITRRTGLRSVAQLTLHAARLGLVEVPGGKEPGA</sequence>
<feature type="modified residue" description="4-aspartylphosphate" evidence="5">
    <location>
        <position position="50"/>
    </location>
</feature>
<evidence type="ECO:0000256" key="4">
    <source>
        <dbReference type="ARBA" id="ARBA00023163"/>
    </source>
</evidence>
<dbReference type="Proteomes" id="UP000007013">
    <property type="component" value="Chromosome"/>
</dbReference>
<dbReference type="InterPro" id="IPR058245">
    <property type="entry name" value="NreC/VraR/RcsB-like_REC"/>
</dbReference>
<evidence type="ECO:0000259" key="6">
    <source>
        <dbReference type="PROSITE" id="PS50043"/>
    </source>
</evidence>
<dbReference type="Gene3D" id="3.40.50.2300">
    <property type="match status" value="1"/>
</dbReference>
<protein>
    <submittedName>
        <fullName evidence="8">Two component transcriptional regulator, LuxR family</fullName>
    </submittedName>
</protein>
<dbReference type="InterPro" id="IPR016032">
    <property type="entry name" value="Sig_transdc_resp-reg_C-effctor"/>
</dbReference>
<dbReference type="SUPFAM" id="SSF46894">
    <property type="entry name" value="C-terminal effector domain of the bipartite response regulators"/>
    <property type="match status" value="1"/>
</dbReference>
<dbReference type="eggNOG" id="COG2197">
    <property type="taxonomic scope" value="Bacteria"/>
</dbReference>
<gene>
    <name evidence="8" type="ordered locus">Oter_0370</name>
</gene>
<dbReference type="CDD" id="cd06170">
    <property type="entry name" value="LuxR_C_like"/>
    <property type="match status" value="1"/>
</dbReference>
<dbReference type="SMART" id="SM00448">
    <property type="entry name" value="REC"/>
    <property type="match status" value="1"/>
</dbReference>
<dbReference type="HOGENOM" id="CLU_000445_90_1_0"/>
<evidence type="ECO:0000256" key="2">
    <source>
        <dbReference type="ARBA" id="ARBA00023015"/>
    </source>
</evidence>
<dbReference type="SMART" id="SM00421">
    <property type="entry name" value="HTH_LUXR"/>
    <property type="match status" value="1"/>
</dbReference>